<dbReference type="OrthoDB" id="28829at2759"/>
<feature type="domain" description="Phosphofurin acidic cluster sorting protein 1/2 N-terminal C2" evidence="3">
    <location>
        <begin position="61"/>
        <end position="185"/>
    </location>
</feature>
<dbReference type="InterPro" id="IPR019381">
    <property type="entry name" value="PACS1/2_C"/>
</dbReference>
<evidence type="ECO:0000259" key="3">
    <source>
        <dbReference type="Pfam" id="PF25332"/>
    </source>
</evidence>
<comment type="caution">
    <text evidence="4">The sequence shown here is derived from an EMBL/GenBank/DDBJ whole genome shotgun (WGS) entry which is preliminary data.</text>
</comment>
<evidence type="ECO:0000313" key="5">
    <source>
        <dbReference type="Proteomes" id="UP000078046"/>
    </source>
</evidence>
<dbReference type="EMBL" id="LWCA01000028">
    <property type="protein sequence ID" value="OAF71730.1"/>
    <property type="molecule type" value="Genomic_DNA"/>
</dbReference>
<dbReference type="InterPro" id="IPR057541">
    <property type="entry name" value="PACS1/2_N"/>
</dbReference>
<proteinExistence type="inferred from homology"/>
<evidence type="ECO:0000256" key="2">
    <source>
        <dbReference type="ARBA" id="ARBA00022553"/>
    </source>
</evidence>
<dbReference type="GO" id="GO:0072659">
    <property type="term" value="P:protein localization to plasma membrane"/>
    <property type="evidence" value="ECO:0007669"/>
    <property type="project" value="TreeGrafter"/>
</dbReference>
<organism evidence="4 5">
    <name type="scientific">Intoshia linei</name>
    <dbReference type="NCBI Taxonomy" id="1819745"/>
    <lineage>
        <taxon>Eukaryota</taxon>
        <taxon>Metazoa</taxon>
        <taxon>Spiralia</taxon>
        <taxon>Lophotrochozoa</taxon>
        <taxon>Mesozoa</taxon>
        <taxon>Orthonectida</taxon>
        <taxon>Rhopaluridae</taxon>
        <taxon>Intoshia</taxon>
    </lineage>
</organism>
<accession>A0A177BC05</accession>
<reference evidence="4 5" key="1">
    <citation type="submission" date="2016-04" db="EMBL/GenBank/DDBJ databases">
        <title>The genome of Intoshia linei affirms orthonectids as highly simplified spiralians.</title>
        <authorList>
            <person name="Mikhailov K.V."/>
            <person name="Slusarev G.S."/>
            <person name="Nikitin M.A."/>
            <person name="Logacheva M.D."/>
            <person name="Penin A."/>
            <person name="Aleoshin V."/>
            <person name="Panchin Y.V."/>
        </authorList>
    </citation>
    <scope>NUCLEOTIDE SEQUENCE [LARGE SCALE GENOMIC DNA]</scope>
    <source>
        <strain evidence="4">Intl2013</strain>
        <tissue evidence="4">Whole animal</tissue>
    </source>
</reference>
<keyword evidence="5" id="KW-1185">Reference proteome</keyword>
<dbReference type="Proteomes" id="UP000078046">
    <property type="component" value="Unassembled WGS sequence"/>
</dbReference>
<dbReference type="PANTHER" id="PTHR13280:SF17">
    <property type="entry name" value="KRUEPPEL TARGET AT 95D, ISOFORM A"/>
    <property type="match status" value="1"/>
</dbReference>
<name>A0A177BC05_9BILA</name>
<feature type="non-terminal residue" evidence="4">
    <location>
        <position position="220"/>
    </location>
</feature>
<dbReference type="AlphaFoldDB" id="A0A177BC05"/>
<gene>
    <name evidence="4" type="ORF">A3Q56_00516</name>
</gene>
<comment type="similarity">
    <text evidence="1">Belongs to the PACS family.</text>
</comment>
<dbReference type="Pfam" id="PF25332">
    <property type="entry name" value="C2_PACS_N"/>
    <property type="match status" value="1"/>
</dbReference>
<evidence type="ECO:0000256" key="1">
    <source>
        <dbReference type="ARBA" id="ARBA00008590"/>
    </source>
</evidence>
<protein>
    <recommendedName>
        <fullName evidence="3">Phosphofurin acidic cluster sorting protein 1/2 N-terminal C2 domain-containing protein</fullName>
    </recommendedName>
</protein>
<sequence>MDDPTTSFLPVTSQDANILITENIDHYDMDKFLAIPIETHNTANSRPSDYLKKVNIKYAEKSRPHAVARICQFAVNKIQLKNEFIKNCADSNGTFAFVIALKMKRTRRSVKSREIIVNIKENLDLHCDVLITFAYWHMIKFTSGLSTLEVFLQQKNRYIKRRVFGYKNIAIGTICMDTLLQKGKSTMSLKMLPFFKESCDLFSILHIKVCTKPYNKSLLK</sequence>
<evidence type="ECO:0000313" key="4">
    <source>
        <dbReference type="EMBL" id="OAF71730.1"/>
    </source>
</evidence>
<keyword evidence="2" id="KW-0597">Phosphoprotein</keyword>
<dbReference type="PANTHER" id="PTHR13280">
    <property type="entry name" value="PHOSPHOFURIN ACIDIC CLUSTER SORTING PROTEIN"/>
    <property type="match status" value="1"/>
</dbReference>